<dbReference type="EMBL" id="MFMM01000001">
    <property type="protein sequence ID" value="OGG85080.1"/>
    <property type="molecule type" value="Genomic_DNA"/>
</dbReference>
<sequence>MRHEHQVIRRQPMGRFGVRFDVTVANITKNLDGSESFCVEWYVETEGEVSPPQVLIVPYAETPFEKTQPTQAVSIANMVLQTVNIREVEENVLSLTMFDDSPNIPKTSVFWHTKHRSFNPKAWAKAA</sequence>
<reference evidence="1 2" key="1">
    <citation type="journal article" date="2016" name="Nat. Commun.">
        <title>Thousands of microbial genomes shed light on interconnected biogeochemical processes in an aquifer system.</title>
        <authorList>
            <person name="Anantharaman K."/>
            <person name="Brown C.T."/>
            <person name="Hug L.A."/>
            <person name="Sharon I."/>
            <person name="Castelle C.J."/>
            <person name="Probst A.J."/>
            <person name="Thomas B.C."/>
            <person name="Singh A."/>
            <person name="Wilkins M.J."/>
            <person name="Karaoz U."/>
            <person name="Brodie E.L."/>
            <person name="Williams K.H."/>
            <person name="Hubbard S.S."/>
            <person name="Banfield J.F."/>
        </authorList>
    </citation>
    <scope>NUCLEOTIDE SEQUENCE [LARGE SCALE GENOMIC DNA]</scope>
</reference>
<protein>
    <submittedName>
        <fullName evidence="1">Uncharacterized protein</fullName>
    </submittedName>
</protein>
<evidence type="ECO:0000313" key="1">
    <source>
        <dbReference type="EMBL" id="OGG85080.1"/>
    </source>
</evidence>
<dbReference type="STRING" id="1798525.A3G90_03400"/>
<dbReference type="Proteomes" id="UP000177325">
    <property type="component" value="Unassembled WGS sequence"/>
</dbReference>
<dbReference type="AlphaFoldDB" id="A0A1F6FGU3"/>
<accession>A0A1F6FGU3</accession>
<organism evidence="1 2">
    <name type="scientific">Candidatus Kaiserbacteria bacterium RIFCSPLOWO2_12_FULL_45_26</name>
    <dbReference type="NCBI Taxonomy" id="1798525"/>
    <lineage>
        <taxon>Bacteria</taxon>
        <taxon>Candidatus Kaiseribacteriota</taxon>
    </lineage>
</organism>
<gene>
    <name evidence="1" type="ORF">A3G90_03400</name>
</gene>
<comment type="caution">
    <text evidence="1">The sequence shown here is derived from an EMBL/GenBank/DDBJ whole genome shotgun (WGS) entry which is preliminary data.</text>
</comment>
<evidence type="ECO:0000313" key="2">
    <source>
        <dbReference type="Proteomes" id="UP000177325"/>
    </source>
</evidence>
<proteinExistence type="predicted"/>
<name>A0A1F6FGU3_9BACT</name>